<dbReference type="OrthoDB" id="660555at2759"/>
<dbReference type="AlphaFoldDB" id="A0A397VDC3"/>
<comment type="caution">
    <text evidence="1">The sequence shown here is derived from an EMBL/GenBank/DDBJ whole genome shotgun (WGS) entry which is preliminary data.</text>
</comment>
<protein>
    <submittedName>
        <fullName evidence="1">Uncharacterized protein</fullName>
    </submittedName>
</protein>
<keyword evidence="2" id="KW-1185">Reference proteome</keyword>
<dbReference type="InterPro" id="IPR036561">
    <property type="entry name" value="MAM33_sf"/>
</dbReference>
<sequence>MAVPILWQDPFSYNGKPLFISKYFSSLGENEKFILKEYLEERGINEEFSNTLFDYARFLKVLDLWNVESKVRKWITFKSIDSGLYYGVETNHIINLLIKLFIKSGATLHKLDLRFPISLELKPVIFYLLGENKQFFSRIQHLSLGKISDNIIESATTLLEALAKSTTKISAM</sequence>
<name>A0A397VDC3_9GLOM</name>
<dbReference type="Gene3D" id="3.10.280.10">
    <property type="entry name" value="Mitochondrial glycoprotein"/>
    <property type="match status" value="1"/>
</dbReference>
<evidence type="ECO:0000313" key="2">
    <source>
        <dbReference type="Proteomes" id="UP000266673"/>
    </source>
</evidence>
<accession>A0A397VDC3</accession>
<organism evidence="1 2">
    <name type="scientific">Gigaspora rosea</name>
    <dbReference type="NCBI Taxonomy" id="44941"/>
    <lineage>
        <taxon>Eukaryota</taxon>
        <taxon>Fungi</taxon>
        <taxon>Fungi incertae sedis</taxon>
        <taxon>Mucoromycota</taxon>
        <taxon>Glomeromycotina</taxon>
        <taxon>Glomeromycetes</taxon>
        <taxon>Diversisporales</taxon>
        <taxon>Gigasporaceae</taxon>
        <taxon>Gigaspora</taxon>
    </lineage>
</organism>
<gene>
    <name evidence="1" type="ORF">C2G38_2179354</name>
</gene>
<dbReference type="Proteomes" id="UP000266673">
    <property type="component" value="Unassembled WGS sequence"/>
</dbReference>
<dbReference type="EMBL" id="QKWP01000418">
    <property type="protein sequence ID" value="RIB20424.1"/>
    <property type="molecule type" value="Genomic_DNA"/>
</dbReference>
<reference evidence="1 2" key="1">
    <citation type="submission" date="2018-06" db="EMBL/GenBank/DDBJ databases">
        <title>Comparative genomics reveals the genomic features of Rhizophagus irregularis, R. cerebriforme, R. diaphanum and Gigaspora rosea, and their symbiotic lifestyle signature.</title>
        <authorList>
            <person name="Morin E."/>
            <person name="San Clemente H."/>
            <person name="Chen E.C.H."/>
            <person name="De La Providencia I."/>
            <person name="Hainaut M."/>
            <person name="Kuo A."/>
            <person name="Kohler A."/>
            <person name="Murat C."/>
            <person name="Tang N."/>
            <person name="Roy S."/>
            <person name="Loubradou J."/>
            <person name="Henrissat B."/>
            <person name="Grigoriev I.V."/>
            <person name="Corradi N."/>
            <person name="Roux C."/>
            <person name="Martin F.M."/>
        </authorList>
    </citation>
    <scope>NUCLEOTIDE SEQUENCE [LARGE SCALE GENOMIC DNA]</scope>
    <source>
        <strain evidence="1 2">DAOM 194757</strain>
    </source>
</reference>
<dbReference type="SUPFAM" id="SSF54529">
    <property type="entry name" value="Mitochondrial glycoprotein MAM33-like"/>
    <property type="match status" value="1"/>
</dbReference>
<proteinExistence type="predicted"/>
<evidence type="ECO:0000313" key="1">
    <source>
        <dbReference type="EMBL" id="RIB20424.1"/>
    </source>
</evidence>